<evidence type="ECO:0000313" key="6">
    <source>
        <dbReference type="Proteomes" id="UP000198703"/>
    </source>
</evidence>
<feature type="non-terminal residue" evidence="5">
    <location>
        <position position="1"/>
    </location>
</feature>
<proteinExistence type="inferred from homology"/>
<keyword evidence="5" id="KW-0966">Cell projection</keyword>
<keyword evidence="5" id="KW-0282">Flagellum</keyword>
<dbReference type="Gene3D" id="1.20.1330.10">
    <property type="entry name" value="f41 fragment of flagellin, N-terminal domain"/>
    <property type="match status" value="1"/>
</dbReference>
<keyword evidence="6" id="KW-1185">Reference proteome</keyword>
<organism evidence="5 6">
    <name type="scientific">Rubrimonas cliftonensis</name>
    <dbReference type="NCBI Taxonomy" id="89524"/>
    <lineage>
        <taxon>Bacteria</taxon>
        <taxon>Pseudomonadati</taxon>
        <taxon>Pseudomonadota</taxon>
        <taxon>Alphaproteobacteria</taxon>
        <taxon>Rhodobacterales</taxon>
        <taxon>Paracoccaceae</taxon>
        <taxon>Rubrimonas</taxon>
    </lineage>
</organism>
<dbReference type="Pfam" id="PF00700">
    <property type="entry name" value="Flagellin_C"/>
    <property type="match status" value="1"/>
</dbReference>
<dbReference type="GO" id="GO:0005198">
    <property type="term" value="F:structural molecule activity"/>
    <property type="evidence" value="ECO:0007669"/>
    <property type="project" value="InterPro"/>
</dbReference>
<name>A0A1H4GJT3_9RHOB</name>
<dbReference type="SUPFAM" id="SSF64518">
    <property type="entry name" value="Phase 1 flagellin"/>
    <property type="match status" value="1"/>
</dbReference>
<evidence type="ECO:0000259" key="4">
    <source>
        <dbReference type="Pfam" id="PF00700"/>
    </source>
</evidence>
<protein>
    <submittedName>
        <fullName evidence="5">Flagellin</fullName>
    </submittedName>
</protein>
<evidence type="ECO:0000256" key="2">
    <source>
        <dbReference type="ARBA" id="ARBA00005709"/>
    </source>
</evidence>
<dbReference type="RefSeq" id="WP_281243610.1">
    <property type="nucleotide sequence ID" value="NZ_FNQM01000089.1"/>
</dbReference>
<keyword evidence="3" id="KW-0975">Bacterial flagellum</keyword>
<gene>
    <name evidence="5" type="ORF">SAMN05444370_1891</name>
</gene>
<dbReference type="InterPro" id="IPR046358">
    <property type="entry name" value="Flagellin_C"/>
</dbReference>
<keyword evidence="5" id="KW-0969">Cilium</keyword>
<dbReference type="InterPro" id="IPR001492">
    <property type="entry name" value="Flagellin"/>
</dbReference>
<feature type="domain" description="Flagellin C-terminal" evidence="4">
    <location>
        <begin position="98"/>
        <end position="181"/>
    </location>
</feature>
<evidence type="ECO:0000313" key="5">
    <source>
        <dbReference type="EMBL" id="SEB09893.1"/>
    </source>
</evidence>
<dbReference type="AlphaFoldDB" id="A0A1H4GJT3"/>
<comment type="subcellular location">
    <subcellularLocation>
        <location evidence="1">Bacterial flagellum</location>
    </subcellularLocation>
</comment>
<dbReference type="EMBL" id="FNQM01000089">
    <property type="protein sequence ID" value="SEB09893.1"/>
    <property type="molecule type" value="Genomic_DNA"/>
</dbReference>
<dbReference type="PANTHER" id="PTHR42792">
    <property type="entry name" value="FLAGELLIN"/>
    <property type="match status" value="1"/>
</dbReference>
<dbReference type="PANTHER" id="PTHR42792:SF2">
    <property type="entry name" value="FLAGELLIN"/>
    <property type="match status" value="1"/>
</dbReference>
<dbReference type="Proteomes" id="UP000198703">
    <property type="component" value="Unassembled WGS sequence"/>
</dbReference>
<reference evidence="5 6" key="1">
    <citation type="submission" date="2016-10" db="EMBL/GenBank/DDBJ databases">
        <authorList>
            <person name="de Groot N.N."/>
        </authorList>
    </citation>
    <scope>NUCLEOTIDE SEQUENCE [LARGE SCALE GENOMIC DNA]</scope>
    <source>
        <strain evidence="5 6">DSM 15345</strain>
    </source>
</reference>
<sequence>RAMAVQLEAYATAETGAAATTDLANISTQANITTALNTAATALFGNMTFDNASGGISVTATTGRTTELAVNGAQTGGLAELGLIDVSTKGGAAAALSAIEGMTQSSINAAASFGSSGKRVDIQMTFLKDLTDSLTAGIGSLVDADMEETSARLQALQVQQQLGVQALSIANQQPQTLLSLFR</sequence>
<evidence type="ECO:0000256" key="1">
    <source>
        <dbReference type="ARBA" id="ARBA00004365"/>
    </source>
</evidence>
<comment type="similarity">
    <text evidence="2">Belongs to the bacterial flagellin family.</text>
</comment>
<evidence type="ECO:0000256" key="3">
    <source>
        <dbReference type="ARBA" id="ARBA00023143"/>
    </source>
</evidence>
<dbReference type="GO" id="GO:0009288">
    <property type="term" value="C:bacterial-type flagellum"/>
    <property type="evidence" value="ECO:0007669"/>
    <property type="project" value="UniProtKB-SubCell"/>
</dbReference>
<accession>A0A1H4GJT3</accession>